<dbReference type="Gramene" id="OE9A029215T1">
    <property type="protein sequence ID" value="OE9A029215C1"/>
    <property type="gene ID" value="OE9A029215"/>
</dbReference>
<sequence>MSDHIVNDLTVKQCDLYCRRGVTTSAIYVYVYIHIHSYGYTEIQNLNGAITNAVLLQPIKRPFTIFSSIAPQYSEPENKKSSKLKVEEEGAPVKLGGVPTQAAFDQILLNKKWVSSNLSSLRLNTSKWKHLLTQLTPHHFDTIFLEIYHLIDPTIALKFFYFASAFAGFKFKLRSYCLLIHLLVSKNLDSAARFLLIRLIDKRVPMILNDNIDGSMHKEITVLLANLYSGLDKFNANIRTFDILVHVFASQFKSLGFDVAVVVFRLLASKGLFPSFKTSNFLLSSLIKADELEKCCEVFNIISSAILPDVYLFSTTINALCKGGKVNDAVMLFKKMEDVGIAPNVVTYNNLLHGLCKKGNLEEAFQLKEKMLNNGVTQAL</sequence>
<evidence type="ECO:0000256" key="3">
    <source>
        <dbReference type="PROSITE-ProRule" id="PRU00708"/>
    </source>
</evidence>
<evidence type="ECO:0000313" key="5">
    <source>
        <dbReference type="Proteomes" id="UP000594638"/>
    </source>
</evidence>
<protein>
    <recommendedName>
        <fullName evidence="6">Pentatricopeptide repeat-containing protein</fullName>
    </recommendedName>
</protein>
<dbReference type="OrthoDB" id="185373at2759"/>
<dbReference type="Pfam" id="PF13041">
    <property type="entry name" value="PPR_2"/>
    <property type="match status" value="1"/>
</dbReference>
<dbReference type="InterPro" id="IPR002885">
    <property type="entry name" value="PPR_rpt"/>
</dbReference>
<evidence type="ECO:0000256" key="1">
    <source>
        <dbReference type="ARBA" id="ARBA00007626"/>
    </source>
</evidence>
<evidence type="ECO:0000313" key="4">
    <source>
        <dbReference type="EMBL" id="CAA2983545.1"/>
    </source>
</evidence>
<dbReference type="Proteomes" id="UP000594638">
    <property type="component" value="Unassembled WGS sequence"/>
</dbReference>
<reference evidence="4 5" key="1">
    <citation type="submission" date="2019-12" db="EMBL/GenBank/DDBJ databases">
        <authorList>
            <person name="Alioto T."/>
            <person name="Alioto T."/>
            <person name="Gomez Garrido J."/>
        </authorList>
    </citation>
    <scope>NUCLEOTIDE SEQUENCE [LARGE SCALE GENOMIC DNA]</scope>
</reference>
<dbReference type="PROSITE" id="PS51375">
    <property type="entry name" value="PPR"/>
    <property type="match status" value="2"/>
</dbReference>
<keyword evidence="2" id="KW-0677">Repeat</keyword>
<keyword evidence="5" id="KW-1185">Reference proteome</keyword>
<organism evidence="4 5">
    <name type="scientific">Olea europaea subsp. europaea</name>
    <dbReference type="NCBI Taxonomy" id="158383"/>
    <lineage>
        <taxon>Eukaryota</taxon>
        <taxon>Viridiplantae</taxon>
        <taxon>Streptophyta</taxon>
        <taxon>Embryophyta</taxon>
        <taxon>Tracheophyta</taxon>
        <taxon>Spermatophyta</taxon>
        <taxon>Magnoliopsida</taxon>
        <taxon>eudicotyledons</taxon>
        <taxon>Gunneridae</taxon>
        <taxon>Pentapetalae</taxon>
        <taxon>asterids</taxon>
        <taxon>lamiids</taxon>
        <taxon>Lamiales</taxon>
        <taxon>Oleaceae</taxon>
        <taxon>Oleeae</taxon>
        <taxon>Olea</taxon>
    </lineage>
</organism>
<proteinExistence type="inferred from homology"/>
<name>A0A8S0RTW9_OLEEU</name>
<dbReference type="InterPro" id="IPR011990">
    <property type="entry name" value="TPR-like_helical_dom_sf"/>
</dbReference>
<dbReference type="GO" id="GO:0003729">
    <property type="term" value="F:mRNA binding"/>
    <property type="evidence" value="ECO:0007669"/>
    <property type="project" value="TreeGrafter"/>
</dbReference>
<accession>A0A8S0RTW9</accession>
<comment type="caution">
    <text evidence="4">The sequence shown here is derived from an EMBL/GenBank/DDBJ whole genome shotgun (WGS) entry which is preliminary data.</text>
</comment>
<dbReference type="PANTHER" id="PTHR47933:SF11">
    <property type="entry name" value="PENTATRICOPEPTIDE REPEAT-CONTAINING PROTEIN 2"/>
    <property type="match status" value="1"/>
</dbReference>
<evidence type="ECO:0008006" key="6">
    <source>
        <dbReference type="Google" id="ProtNLM"/>
    </source>
</evidence>
<feature type="repeat" description="PPR" evidence="3">
    <location>
        <begin position="309"/>
        <end position="343"/>
    </location>
</feature>
<evidence type="ECO:0000256" key="2">
    <source>
        <dbReference type="ARBA" id="ARBA00022737"/>
    </source>
</evidence>
<dbReference type="EMBL" id="CACTIH010003734">
    <property type="protein sequence ID" value="CAA2983545.1"/>
    <property type="molecule type" value="Genomic_DNA"/>
</dbReference>
<dbReference type="NCBIfam" id="TIGR00756">
    <property type="entry name" value="PPR"/>
    <property type="match status" value="2"/>
</dbReference>
<gene>
    <name evidence="4" type="ORF">OLEA9_A029215</name>
</gene>
<comment type="similarity">
    <text evidence="1">Belongs to the PPR family. P subfamily.</text>
</comment>
<dbReference type="PANTHER" id="PTHR47933">
    <property type="entry name" value="PENTATRICOPEPTIDE REPEAT-CONTAINING PROTEIN 1, MITOCHONDRIAL"/>
    <property type="match status" value="1"/>
</dbReference>
<feature type="repeat" description="PPR" evidence="3">
    <location>
        <begin position="344"/>
        <end position="378"/>
    </location>
</feature>
<dbReference type="AlphaFoldDB" id="A0A8S0RTW9"/>
<dbReference type="Gene3D" id="1.25.40.10">
    <property type="entry name" value="Tetratricopeptide repeat domain"/>
    <property type="match status" value="2"/>
</dbReference>
<dbReference type="InterPro" id="IPR051240">
    <property type="entry name" value="Mito_RNA-Proc/Resp"/>
</dbReference>